<evidence type="ECO:0000313" key="1">
    <source>
        <dbReference type="EMBL" id="KNC84584.1"/>
    </source>
</evidence>
<proteinExistence type="predicted"/>
<sequence>MVKCMNRLYLSQKSIKKAKTNCARRHRAENLQRSANGELTDYNRNWVDVSLMKGDELKRELGERYGCTSSGIAVARLRNKLVIARDLGTSWAFVLDASGPHINYLLDNRAVEYNKRDLVGDRRDLLLAEIRSNNDIRYLTAEGGVVAPQEEYDNIA</sequence>
<keyword evidence="2" id="KW-1185">Reference proteome</keyword>
<accession>A0A0L0G6N9</accession>
<name>A0A0L0G6N9_9EUKA</name>
<dbReference type="EMBL" id="KQ241754">
    <property type="protein sequence ID" value="KNC84584.1"/>
    <property type="molecule type" value="Genomic_DNA"/>
</dbReference>
<dbReference type="Proteomes" id="UP000054560">
    <property type="component" value="Unassembled WGS sequence"/>
</dbReference>
<dbReference type="RefSeq" id="XP_014158486.1">
    <property type="nucleotide sequence ID" value="XM_014303011.1"/>
</dbReference>
<dbReference type="AlphaFoldDB" id="A0A0L0G6N9"/>
<protein>
    <submittedName>
        <fullName evidence="1">Uncharacterized protein</fullName>
    </submittedName>
</protein>
<reference evidence="1 2" key="1">
    <citation type="submission" date="2011-02" db="EMBL/GenBank/DDBJ databases">
        <title>The Genome Sequence of Sphaeroforma arctica JP610.</title>
        <authorList>
            <consortium name="The Broad Institute Genome Sequencing Platform"/>
            <person name="Russ C."/>
            <person name="Cuomo C."/>
            <person name="Young S.K."/>
            <person name="Zeng Q."/>
            <person name="Gargeya S."/>
            <person name="Alvarado L."/>
            <person name="Berlin A."/>
            <person name="Chapman S.B."/>
            <person name="Chen Z."/>
            <person name="Freedman E."/>
            <person name="Gellesch M."/>
            <person name="Goldberg J."/>
            <person name="Griggs A."/>
            <person name="Gujja S."/>
            <person name="Heilman E."/>
            <person name="Heiman D."/>
            <person name="Howarth C."/>
            <person name="Mehta T."/>
            <person name="Neiman D."/>
            <person name="Pearson M."/>
            <person name="Roberts A."/>
            <person name="Saif S."/>
            <person name="Shea T."/>
            <person name="Shenoy N."/>
            <person name="Sisk P."/>
            <person name="Stolte C."/>
            <person name="Sykes S."/>
            <person name="White J."/>
            <person name="Yandava C."/>
            <person name="Burger G."/>
            <person name="Gray M.W."/>
            <person name="Holland P.W.H."/>
            <person name="King N."/>
            <person name="Lang F.B.F."/>
            <person name="Roger A.J."/>
            <person name="Ruiz-Trillo I."/>
            <person name="Haas B."/>
            <person name="Nusbaum C."/>
            <person name="Birren B."/>
        </authorList>
    </citation>
    <scope>NUCLEOTIDE SEQUENCE [LARGE SCALE GENOMIC DNA]</scope>
    <source>
        <strain evidence="1 2">JP610</strain>
    </source>
</reference>
<dbReference type="GeneID" id="25903707"/>
<gene>
    <name evidence="1" type="ORF">SARC_03203</name>
</gene>
<evidence type="ECO:0000313" key="2">
    <source>
        <dbReference type="Proteomes" id="UP000054560"/>
    </source>
</evidence>
<organism evidence="1 2">
    <name type="scientific">Sphaeroforma arctica JP610</name>
    <dbReference type="NCBI Taxonomy" id="667725"/>
    <lineage>
        <taxon>Eukaryota</taxon>
        <taxon>Ichthyosporea</taxon>
        <taxon>Ichthyophonida</taxon>
        <taxon>Sphaeroforma</taxon>
    </lineage>
</organism>